<dbReference type="Pfam" id="PF16220">
    <property type="entry name" value="DUF4880"/>
    <property type="match status" value="1"/>
</dbReference>
<dbReference type="Pfam" id="PF04773">
    <property type="entry name" value="FecR"/>
    <property type="match status" value="1"/>
</dbReference>
<name>A0AA42WRY0_SPHYA</name>
<dbReference type="Gene3D" id="2.60.120.1440">
    <property type="match status" value="1"/>
</dbReference>
<dbReference type="GO" id="GO:0016989">
    <property type="term" value="F:sigma factor antagonist activity"/>
    <property type="evidence" value="ECO:0007669"/>
    <property type="project" value="TreeGrafter"/>
</dbReference>
<evidence type="ECO:0000259" key="1">
    <source>
        <dbReference type="Pfam" id="PF04773"/>
    </source>
</evidence>
<feature type="domain" description="FecR protein" evidence="1">
    <location>
        <begin position="119"/>
        <end position="213"/>
    </location>
</feature>
<evidence type="ECO:0000313" key="4">
    <source>
        <dbReference type="Proteomes" id="UP001162318"/>
    </source>
</evidence>
<dbReference type="PANTHER" id="PTHR30273:SF2">
    <property type="entry name" value="PROTEIN FECR"/>
    <property type="match status" value="1"/>
</dbReference>
<sequence>MNAGLGGDGAERGRANREASGWAILLQEEPEDQAMRAQFSAWLDANPVHGAAWAETQRISHVIRTAPPAPADRWRRKKSIILPFVGKGRGHGVGIAALAVAACFAIVAGPGLLIDLRADVSTGTGEIQQVHLADGSTMLVAPQSAVAFDVSKGGQREVRLLKGRAWFEVAPDPDRPFQVAAADTTTTVLGTGFEVSRIDDRRASVTVKHGHVRVSCNDRPSLTEALMAGDALSLRCDDASAARSSIDPTQIAAWTDSQIVVSDRPVMEVIDALKPWHSGVILTFGEGFAKRRVTGVYDAHQPVPALQAISKAQDLRVRNLTPWITVISAE</sequence>
<organism evidence="3 4">
    <name type="scientific">Sphingobium yanoikuyae</name>
    <name type="common">Sphingomonas yanoikuyae</name>
    <dbReference type="NCBI Taxonomy" id="13690"/>
    <lineage>
        <taxon>Bacteria</taxon>
        <taxon>Pseudomonadati</taxon>
        <taxon>Pseudomonadota</taxon>
        <taxon>Alphaproteobacteria</taxon>
        <taxon>Sphingomonadales</taxon>
        <taxon>Sphingomonadaceae</taxon>
        <taxon>Sphingobium</taxon>
    </lineage>
</organism>
<dbReference type="InterPro" id="IPR032623">
    <property type="entry name" value="FecR_N"/>
</dbReference>
<reference evidence="3" key="1">
    <citation type="submission" date="2022-09" db="EMBL/GenBank/DDBJ databases">
        <title>Intensive care unit water sources are persistently colonized with multi-drug resistant bacteria and are the site of extensive horizontal gene transfer of antibiotic resistance genes.</title>
        <authorList>
            <person name="Diorio-Toth L."/>
        </authorList>
    </citation>
    <scope>NUCLEOTIDE SEQUENCE</scope>
    <source>
        <strain evidence="3">GD03659</strain>
    </source>
</reference>
<comment type="caution">
    <text evidence="3">The sequence shown here is derived from an EMBL/GenBank/DDBJ whole genome shotgun (WGS) entry which is preliminary data.</text>
</comment>
<accession>A0AA42WRY0</accession>
<proteinExistence type="predicted"/>
<evidence type="ECO:0000259" key="2">
    <source>
        <dbReference type="Pfam" id="PF16220"/>
    </source>
</evidence>
<feature type="domain" description="FecR N-terminal" evidence="2">
    <location>
        <begin position="17"/>
        <end position="58"/>
    </location>
</feature>
<dbReference type="PIRSF" id="PIRSF018266">
    <property type="entry name" value="FecR"/>
    <property type="match status" value="1"/>
</dbReference>
<protein>
    <submittedName>
        <fullName evidence="3">FecR domain-containing protein</fullName>
    </submittedName>
</protein>
<dbReference type="RefSeq" id="WP_082733559.1">
    <property type="nucleotide sequence ID" value="NZ_JAOCKX010000006.1"/>
</dbReference>
<evidence type="ECO:0000313" key="3">
    <source>
        <dbReference type="EMBL" id="MDH2130700.1"/>
    </source>
</evidence>
<dbReference type="AlphaFoldDB" id="A0AA42WRY0"/>
<gene>
    <name evidence="3" type="ORF">N5J77_06150</name>
</gene>
<dbReference type="InterPro" id="IPR012373">
    <property type="entry name" value="Ferrdict_sens_TM"/>
</dbReference>
<dbReference type="InterPro" id="IPR006860">
    <property type="entry name" value="FecR"/>
</dbReference>
<dbReference type="EMBL" id="JAOCKX010000006">
    <property type="protein sequence ID" value="MDH2130700.1"/>
    <property type="molecule type" value="Genomic_DNA"/>
</dbReference>
<dbReference type="Proteomes" id="UP001162318">
    <property type="component" value="Unassembled WGS sequence"/>
</dbReference>
<dbReference type="PANTHER" id="PTHR30273">
    <property type="entry name" value="PERIPLASMIC SIGNAL SENSOR AND SIGMA FACTOR ACTIVATOR FECR-RELATED"/>
    <property type="match status" value="1"/>
</dbReference>